<feature type="binding site" evidence="3">
    <location>
        <position position="196"/>
    </location>
    <ligand>
        <name>substrate</name>
    </ligand>
</feature>
<dbReference type="SUPFAM" id="SSF100950">
    <property type="entry name" value="NagB/RpiA/CoA transferase-like"/>
    <property type="match status" value="1"/>
</dbReference>
<dbReference type="InParanoid" id="A0A7L4YTN2"/>
<proteinExistence type="inferred from homology"/>
<comment type="catalytic activity">
    <reaction evidence="2 3">
        <text>5-(methylsulfanyl)-alpha-D-ribose 1-phosphate = 5-(methylsulfanyl)-D-ribulose 1-phosphate</text>
        <dbReference type="Rhea" id="RHEA:19989"/>
        <dbReference type="ChEBI" id="CHEBI:58533"/>
        <dbReference type="ChEBI" id="CHEBI:58548"/>
        <dbReference type="EC" id="5.3.1.23"/>
    </reaction>
</comment>
<feature type="active site" description="Proton donor" evidence="3">
    <location>
        <position position="237"/>
    </location>
</feature>
<dbReference type="InterPro" id="IPR042529">
    <property type="entry name" value="IF_2B-like_C"/>
</dbReference>
<protein>
    <recommendedName>
        <fullName evidence="3">Methylthioribose-1-phosphate isomerase</fullName>
        <shortName evidence="3">M1Pi</shortName>
        <shortName evidence="3">MTR-1-P isomerase</shortName>
        <ecNumber evidence="3">5.3.1.23</ecNumber>
    </recommendedName>
    <alternativeName>
        <fullName evidence="3">S-methyl-5-thioribose-1-phosphate isomerase</fullName>
    </alternativeName>
</protein>
<dbReference type="InterPro" id="IPR000649">
    <property type="entry name" value="IF-2B-related"/>
</dbReference>
<feature type="site" description="Transition state stabilizer" evidence="3">
    <location>
        <position position="157"/>
    </location>
</feature>
<dbReference type="NCBIfam" id="TIGR00512">
    <property type="entry name" value="salvage_mtnA"/>
    <property type="match status" value="1"/>
</dbReference>
<evidence type="ECO:0000256" key="1">
    <source>
        <dbReference type="ARBA" id="ARBA00023235"/>
    </source>
</evidence>
<evidence type="ECO:0000313" key="6">
    <source>
        <dbReference type="Proteomes" id="UP000463857"/>
    </source>
</evidence>
<dbReference type="PANTHER" id="PTHR43475">
    <property type="entry name" value="METHYLTHIORIBOSE-1-PHOSPHATE ISOMERASE"/>
    <property type="match status" value="1"/>
</dbReference>
<keyword evidence="3" id="KW-0028">Amino-acid biosynthesis</keyword>
<dbReference type="Proteomes" id="UP000463857">
    <property type="component" value="Chromosome"/>
</dbReference>
<gene>
    <name evidence="3 5" type="primary">mtnA</name>
    <name evidence="5" type="ORF">EK0264_08415</name>
</gene>
<dbReference type="Gene3D" id="1.20.120.420">
    <property type="entry name" value="translation initiation factor eif-2b, domain 1"/>
    <property type="match status" value="1"/>
</dbReference>
<accession>A0A7L4YTN2</accession>
<feature type="region of interest" description="Disordered" evidence="4">
    <location>
        <begin position="337"/>
        <end position="366"/>
    </location>
</feature>
<name>A0A7L4YTN2_9ACTN</name>
<dbReference type="OrthoDB" id="9803436at2"/>
<dbReference type="AlphaFoldDB" id="A0A7L4YTN2"/>
<keyword evidence="6" id="KW-1185">Reference proteome</keyword>
<dbReference type="PANTHER" id="PTHR43475:SF1">
    <property type="entry name" value="METHYLTHIORIBOSE-1-PHOSPHATE ISOMERASE"/>
    <property type="match status" value="1"/>
</dbReference>
<dbReference type="UniPathway" id="UPA00904">
    <property type="reaction ID" value="UER00874"/>
</dbReference>
<dbReference type="InterPro" id="IPR011559">
    <property type="entry name" value="Initiation_fac_2B_a/b/d"/>
</dbReference>
<evidence type="ECO:0000256" key="3">
    <source>
        <dbReference type="HAMAP-Rule" id="MF_01678"/>
    </source>
</evidence>
<dbReference type="NCBIfam" id="TIGR00524">
    <property type="entry name" value="eIF-2B_rel"/>
    <property type="match status" value="1"/>
</dbReference>
<evidence type="ECO:0000313" key="5">
    <source>
        <dbReference type="EMBL" id="QHC02353.1"/>
    </source>
</evidence>
<comment type="function">
    <text evidence="3">Catalyzes the interconversion of methylthioribose-1-phosphate (MTR-1-P) into methylthioribulose-1-phosphate (MTRu-1-P).</text>
</comment>
<dbReference type="KEGG" id="eke:EK0264_08415"/>
<dbReference type="GO" id="GO:0019509">
    <property type="term" value="P:L-methionine salvage from methylthioadenosine"/>
    <property type="evidence" value="ECO:0007669"/>
    <property type="project" value="UniProtKB-UniRule"/>
</dbReference>
<keyword evidence="1 3" id="KW-0413">Isomerase</keyword>
<dbReference type="FunFam" id="3.40.50.10470:FF:000006">
    <property type="entry name" value="Methylthioribose-1-phosphate isomerase"/>
    <property type="match status" value="1"/>
</dbReference>
<dbReference type="GO" id="GO:0046523">
    <property type="term" value="F:S-methyl-5-thioribose-1-phosphate isomerase activity"/>
    <property type="evidence" value="ECO:0007669"/>
    <property type="project" value="UniProtKB-UniRule"/>
</dbReference>
<comment type="similarity">
    <text evidence="3">Belongs to the EIF-2B alpha/beta/delta subunits family. MtnA subfamily.</text>
</comment>
<dbReference type="NCBIfam" id="NF004326">
    <property type="entry name" value="PRK05720.1"/>
    <property type="match status" value="1"/>
</dbReference>
<evidence type="ECO:0000256" key="4">
    <source>
        <dbReference type="SAM" id="MobiDB-lite"/>
    </source>
</evidence>
<feature type="binding site" evidence="3">
    <location>
        <position position="88"/>
    </location>
    <ligand>
        <name>substrate</name>
    </ligand>
</feature>
<dbReference type="EC" id="5.3.1.23" evidence="3"/>
<feature type="binding site" evidence="3">
    <location>
        <begin position="247"/>
        <end position="248"/>
    </location>
    <ligand>
        <name>substrate</name>
    </ligand>
</feature>
<dbReference type="InterPro" id="IPR005251">
    <property type="entry name" value="IF-M1Pi"/>
</dbReference>
<feature type="binding site" evidence="3">
    <location>
        <begin position="52"/>
        <end position="54"/>
    </location>
    <ligand>
        <name>substrate</name>
    </ligand>
</feature>
<reference evidence="5 6" key="1">
    <citation type="journal article" date="2018" name="Int. J. Syst. Evol. Microbiol.">
        <title>Epidermidibacterium keratini gen. nov., sp. nov., a member of the family Sporichthyaceae, isolated from keratin epidermis.</title>
        <authorList>
            <person name="Lee D.G."/>
            <person name="Trujillo M.E."/>
            <person name="Kang S."/>
            <person name="Nam J.J."/>
            <person name="Kim Y.J."/>
        </authorList>
    </citation>
    <scope>NUCLEOTIDE SEQUENCE [LARGE SCALE GENOMIC DNA]</scope>
    <source>
        <strain evidence="5 6">EPI-7</strain>
    </source>
</reference>
<dbReference type="HAMAP" id="MF_01678">
    <property type="entry name" value="Salvage_MtnA"/>
    <property type="match status" value="1"/>
</dbReference>
<sequence>MDWVSDDSADSEAAGPGHIRLLDQTALPTAEKVLEIRTVDDLVDAISRLAVRGAPALGVAGALGVALAAYSLPADDVPAAAQKVRDARPTAVNLAWAVDQAVAALPQGPDAVLALARQIRDDDIASSQAIARRGADELYTTLGPDAQRDGLGLMTICNTGSLAAVERGTALAVIEEVLHDGHLQRAYPLETRPLLQGSRLTAWELQQMGAPFDLLVDSAAASTMRRGIVDAVLTGADRIAANGDTANKIGTLALAIAAKYAGIPFYIVAPESTIDVQTATGEDIEIEDRGSAEVTAIQGVQTAPQSTTALNPAFDVTPAELITGIITDRRVIHPAAGERPDDALESPNHRGEPAEAAEAVHEGAKT</sequence>
<dbReference type="Pfam" id="PF01008">
    <property type="entry name" value="IF-2B"/>
    <property type="match status" value="1"/>
</dbReference>
<dbReference type="InterPro" id="IPR027363">
    <property type="entry name" value="M1Pi_N"/>
</dbReference>
<dbReference type="EMBL" id="CP047156">
    <property type="protein sequence ID" value="QHC02353.1"/>
    <property type="molecule type" value="Genomic_DNA"/>
</dbReference>
<keyword evidence="3" id="KW-0486">Methionine biosynthesis</keyword>
<evidence type="ECO:0000256" key="2">
    <source>
        <dbReference type="ARBA" id="ARBA00052401"/>
    </source>
</evidence>
<dbReference type="Gene3D" id="3.40.50.10470">
    <property type="entry name" value="Translation initiation factor eif-2b, domain 2"/>
    <property type="match status" value="1"/>
</dbReference>
<dbReference type="InterPro" id="IPR037171">
    <property type="entry name" value="NagB/RpiA_transferase-like"/>
</dbReference>
<organism evidence="5 6">
    <name type="scientific">Epidermidibacterium keratini</name>
    <dbReference type="NCBI Taxonomy" id="1891644"/>
    <lineage>
        <taxon>Bacteria</taxon>
        <taxon>Bacillati</taxon>
        <taxon>Actinomycetota</taxon>
        <taxon>Actinomycetes</taxon>
        <taxon>Sporichthyales</taxon>
        <taxon>Sporichthyaceae</taxon>
        <taxon>Epidermidibacterium</taxon>
    </lineage>
</organism>
<comment type="pathway">
    <text evidence="3">Amino-acid biosynthesis; L-methionine biosynthesis via salvage pathway; L-methionine from S-methyl-5-thio-alpha-D-ribose 1-phosphate: step 1/6.</text>
</comment>